<organism evidence="8 9">
    <name type="scientific">Desulfosporosinus orientis (strain ATCC 19365 / DSM 765 / NCIMB 8382 / VKM B-1628 / Singapore I)</name>
    <name type="common">Desulfotomaculum orientis</name>
    <dbReference type="NCBI Taxonomy" id="768706"/>
    <lineage>
        <taxon>Bacteria</taxon>
        <taxon>Bacillati</taxon>
        <taxon>Bacillota</taxon>
        <taxon>Clostridia</taxon>
        <taxon>Eubacteriales</taxon>
        <taxon>Desulfitobacteriaceae</taxon>
        <taxon>Desulfosporosinus</taxon>
    </lineage>
</organism>
<evidence type="ECO:0000259" key="7">
    <source>
        <dbReference type="PROSITE" id="PS51085"/>
    </source>
</evidence>
<evidence type="ECO:0000256" key="1">
    <source>
        <dbReference type="ARBA" id="ARBA00022714"/>
    </source>
</evidence>
<dbReference type="PANTHER" id="PTHR44379">
    <property type="entry name" value="OXIDOREDUCTASE WITH IRON-SULFUR SUBUNIT"/>
    <property type="match status" value="1"/>
</dbReference>
<evidence type="ECO:0000256" key="5">
    <source>
        <dbReference type="ARBA" id="ARBA00023014"/>
    </source>
</evidence>
<sequence>MNTFKLTFTLNGEVTEVLAEPSEMLVDILREKMYLTGTKKGCGKGECGACTVIMNGQAVNSCMIPAMKAMGAVVETIEGIGNKDTLHPLQESFIDEGAIQCGYCTPGMIMSAKALLDKNLNPTKDEVKEAMSGNICRCTGYVKIVNAVLSAGQKIKSKEEGE</sequence>
<dbReference type="KEGG" id="dor:Desor_4315"/>
<gene>
    <name evidence="8" type="ordered locus">Desor_4315</name>
</gene>
<keyword evidence="9" id="KW-1185">Reference proteome</keyword>
<keyword evidence="5" id="KW-0411">Iron-sulfur</keyword>
<dbReference type="PROSITE" id="PS00197">
    <property type="entry name" value="2FE2S_FER_1"/>
    <property type="match status" value="1"/>
</dbReference>
<evidence type="ECO:0000256" key="4">
    <source>
        <dbReference type="ARBA" id="ARBA00023004"/>
    </source>
</evidence>
<dbReference type="Pfam" id="PF00111">
    <property type="entry name" value="Fer2"/>
    <property type="match status" value="1"/>
</dbReference>
<dbReference type="InterPro" id="IPR036884">
    <property type="entry name" value="2Fe-2S-bd_dom_sf"/>
</dbReference>
<dbReference type="InterPro" id="IPR001041">
    <property type="entry name" value="2Fe-2S_ferredoxin-type"/>
</dbReference>
<dbReference type="GO" id="GO:0016491">
    <property type="term" value="F:oxidoreductase activity"/>
    <property type="evidence" value="ECO:0007669"/>
    <property type="project" value="UniProtKB-KW"/>
</dbReference>
<dbReference type="AlphaFoldDB" id="G7WJ86"/>
<dbReference type="eggNOG" id="COG2080">
    <property type="taxonomic scope" value="Bacteria"/>
</dbReference>
<name>G7WJ86_DESOD</name>
<dbReference type="PANTHER" id="PTHR44379:SF5">
    <property type="entry name" value="OXIDOREDUCTASE WITH IRON-SULFUR SUBUNIT"/>
    <property type="match status" value="1"/>
</dbReference>
<accession>G7WJ86</accession>
<keyword evidence="2" id="KW-0479">Metal-binding</keyword>
<dbReference type="STRING" id="768706.Desor_4315"/>
<dbReference type="Gene3D" id="3.10.20.30">
    <property type="match status" value="1"/>
</dbReference>
<dbReference type="InterPro" id="IPR051452">
    <property type="entry name" value="Diverse_Oxidoreductases"/>
</dbReference>
<evidence type="ECO:0000256" key="3">
    <source>
        <dbReference type="ARBA" id="ARBA00023002"/>
    </source>
</evidence>
<dbReference type="SUPFAM" id="SSF47741">
    <property type="entry name" value="CO dehydrogenase ISP C-domain like"/>
    <property type="match status" value="1"/>
</dbReference>
<evidence type="ECO:0000313" key="8">
    <source>
        <dbReference type="EMBL" id="AET69745.1"/>
    </source>
</evidence>
<dbReference type="GO" id="GO:0046872">
    <property type="term" value="F:metal ion binding"/>
    <property type="evidence" value="ECO:0007669"/>
    <property type="project" value="UniProtKB-KW"/>
</dbReference>
<evidence type="ECO:0000313" key="9">
    <source>
        <dbReference type="Proteomes" id="UP000006346"/>
    </source>
</evidence>
<dbReference type="PROSITE" id="PS51085">
    <property type="entry name" value="2FE2S_FER_2"/>
    <property type="match status" value="1"/>
</dbReference>
<dbReference type="EMBL" id="CP003108">
    <property type="protein sequence ID" value="AET69745.1"/>
    <property type="molecule type" value="Genomic_DNA"/>
</dbReference>
<reference evidence="9" key="1">
    <citation type="submission" date="2011-11" db="EMBL/GenBank/DDBJ databases">
        <title>Complete sequence of Desulfosporosinus orientis DSM 765.</title>
        <authorList>
            <person name="Lucas S."/>
            <person name="Han J."/>
            <person name="Lapidus A."/>
            <person name="Cheng J.-F."/>
            <person name="Goodwin L."/>
            <person name="Pitluck S."/>
            <person name="Peters L."/>
            <person name="Ovchinnikova G."/>
            <person name="Teshima H."/>
            <person name="Detter J.C."/>
            <person name="Han C."/>
            <person name="Tapia R."/>
            <person name="Land M."/>
            <person name="Hauser L."/>
            <person name="Kyrpides N."/>
            <person name="Ivanova N."/>
            <person name="Pagani I."/>
            <person name="Pester M."/>
            <person name="Spring S."/>
            <person name="Ollivier B."/>
            <person name="Rattei T."/>
            <person name="Klenk H.-P."/>
            <person name="Wagner M."/>
            <person name="Loy A."/>
            <person name="Woyke T."/>
        </authorList>
    </citation>
    <scope>NUCLEOTIDE SEQUENCE [LARGE SCALE GENOMIC DNA]</scope>
    <source>
        <strain evidence="9">ATCC 19365 / DSM 765 / NCIMB 8382 / VKM B-1628</strain>
    </source>
</reference>
<dbReference type="FunFam" id="3.10.20.30:FF:000020">
    <property type="entry name" value="Xanthine dehydrogenase iron-sulfur subunit"/>
    <property type="match status" value="1"/>
</dbReference>
<dbReference type="Proteomes" id="UP000006346">
    <property type="component" value="Chromosome"/>
</dbReference>
<dbReference type="InterPro" id="IPR006058">
    <property type="entry name" value="2Fe2S_fd_BS"/>
</dbReference>
<dbReference type="SUPFAM" id="SSF54292">
    <property type="entry name" value="2Fe-2S ferredoxin-like"/>
    <property type="match status" value="1"/>
</dbReference>
<dbReference type="PATRIC" id="fig|768706.3.peg.4379"/>
<dbReference type="RefSeq" id="WP_014186552.1">
    <property type="nucleotide sequence ID" value="NC_016584.1"/>
</dbReference>
<dbReference type="CDD" id="cd00207">
    <property type="entry name" value="fer2"/>
    <property type="match status" value="1"/>
</dbReference>
<evidence type="ECO:0000256" key="2">
    <source>
        <dbReference type="ARBA" id="ARBA00022723"/>
    </source>
</evidence>
<feature type="domain" description="2Fe-2S ferredoxin-type" evidence="7">
    <location>
        <begin position="4"/>
        <end position="80"/>
    </location>
</feature>
<dbReference type="InterPro" id="IPR036010">
    <property type="entry name" value="2Fe-2S_ferredoxin-like_sf"/>
</dbReference>
<keyword evidence="3" id="KW-0560">Oxidoreductase</keyword>
<dbReference type="InterPro" id="IPR002888">
    <property type="entry name" value="2Fe-2S-bd"/>
</dbReference>
<keyword evidence="4" id="KW-0408">Iron</keyword>
<protein>
    <submittedName>
        <fullName evidence="8">Aerobic-type carbon monoxide dehydrogenase, small subunit CoxS/CutS-like protein</fullName>
    </submittedName>
</protein>
<reference evidence="8 9" key="2">
    <citation type="journal article" date="2012" name="J. Bacteriol.">
        <title>Complete genome sequences of Desulfosporosinus orientis DSM765T, Desulfosporosinus youngiae DSM17734T, Desulfosporosinus meridiei DSM13257T, and Desulfosporosinus acidiphilus DSM22704T.</title>
        <authorList>
            <person name="Pester M."/>
            <person name="Brambilla E."/>
            <person name="Alazard D."/>
            <person name="Rattei T."/>
            <person name="Weinmaier T."/>
            <person name="Han J."/>
            <person name="Lucas S."/>
            <person name="Lapidus A."/>
            <person name="Cheng J.F."/>
            <person name="Goodwin L."/>
            <person name="Pitluck S."/>
            <person name="Peters L."/>
            <person name="Ovchinnikova G."/>
            <person name="Teshima H."/>
            <person name="Detter J.C."/>
            <person name="Han C.S."/>
            <person name="Tapia R."/>
            <person name="Land M.L."/>
            <person name="Hauser L."/>
            <person name="Kyrpides N.C."/>
            <person name="Ivanova N.N."/>
            <person name="Pagani I."/>
            <person name="Huntmann M."/>
            <person name="Wei C.L."/>
            <person name="Davenport K.W."/>
            <person name="Daligault H."/>
            <person name="Chain P.S."/>
            <person name="Chen A."/>
            <person name="Mavromatis K."/>
            <person name="Markowitz V."/>
            <person name="Szeto E."/>
            <person name="Mikhailova N."/>
            <person name="Pati A."/>
            <person name="Wagner M."/>
            <person name="Woyke T."/>
            <person name="Ollivier B."/>
            <person name="Klenk H.P."/>
            <person name="Spring S."/>
            <person name="Loy A."/>
        </authorList>
    </citation>
    <scope>NUCLEOTIDE SEQUENCE [LARGE SCALE GENOMIC DNA]</scope>
    <source>
        <strain evidence="9">ATCC 19365 / DSM 765 / NCIMB 8382 / VKM B-1628</strain>
    </source>
</reference>
<keyword evidence="1" id="KW-0001">2Fe-2S</keyword>
<dbReference type="Gene3D" id="1.10.150.120">
    <property type="entry name" value="[2Fe-2S]-binding domain"/>
    <property type="match status" value="1"/>
</dbReference>
<dbReference type="OrthoDB" id="9796880at2"/>
<dbReference type="HOGENOM" id="CLU_052511_3_1_9"/>
<dbReference type="GO" id="GO:0051537">
    <property type="term" value="F:2 iron, 2 sulfur cluster binding"/>
    <property type="evidence" value="ECO:0007669"/>
    <property type="project" value="UniProtKB-KW"/>
</dbReference>
<evidence type="ECO:0000256" key="6">
    <source>
        <dbReference type="ARBA" id="ARBA00060707"/>
    </source>
</evidence>
<dbReference type="InterPro" id="IPR012675">
    <property type="entry name" value="Beta-grasp_dom_sf"/>
</dbReference>
<proteinExistence type="predicted"/>
<dbReference type="Pfam" id="PF01799">
    <property type="entry name" value="Fer2_2"/>
    <property type="match status" value="1"/>
</dbReference>
<comment type="pathway">
    <text evidence="6">Alkaloid degradation; nicotine degradation.</text>
</comment>
<dbReference type="FunFam" id="1.10.150.120:FF:000003">
    <property type="entry name" value="Carbon monoxide dehydrogenase, small subunit"/>
    <property type="match status" value="1"/>
</dbReference>